<dbReference type="HOGENOM" id="CLU_016852_1_0_1"/>
<dbReference type="Proteomes" id="UP000054304">
    <property type="component" value="Unassembled WGS sequence"/>
</dbReference>
<reference evidence="5 6" key="1">
    <citation type="submission" date="2014-12" db="EMBL/GenBank/DDBJ databases">
        <authorList>
            <person name="Neuveglise Cecile"/>
        </authorList>
    </citation>
    <scope>NUCLEOTIDE SEQUENCE [LARGE SCALE GENOMIC DNA]</scope>
    <source>
        <strain evidence="5 6">CBS 12615</strain>
    </source>
</reference>
<dbReference type="Pfam" id="PF20434">
    <property type="entry name" value="BD-FAE"/>
    <property type="match status" value="1"/>
</dbReference>
<evidence type="ECO:0000313" key="6">
    <source>
        <dbReference type="Proteomes" id="UP000054304"/>
    </source>
</evidence>
<dbReference type="GO" id="GO:0019441">
    <property type="term" value="P:L-tryptophan catabolic process to kynurenine"/>
    <property type="evidence" value="ECO:0007669"/>
    <property type="project" value="UniProtKB-UniRule"/>
</dbReference>
<evidence type="ECO:0000256" key="2">
    <source>
        <dbReference type="ARBA" id="ARBA00023079"/>
    </source>
</evidence>
<keyword evidence="2 3" id="KW-0823">Tryptophan catabolism</keyword>
<feature type="active site" evidence="3">
    <location>
        <position position="221"/>
    </location>
</feature>
<dbReference type="PANTHER" id="PTHR48081">
    <property type="entry name" value="AB HYDROLASE SUPERFAMILY PROTEIN C4A8.06C"/>
    <property type="match status" value="1"/>
</dbReference>
<name>A0A0C7MYM2_9SACH</name>
<dbReference type="EMBL" id="LN736379">
    <property type="protein sequence ID" value="CEP65065.1"/>
    <property type="molecule type" value="Genomic_DNA"/>
</dbReference>
<dbReference type="GO" id="GO:0034354">
    <property type="term" value="P:'de novo' NAD+ biosynthetic process from L-tryptophan"/>
    <property type="evidence" value="ECO:0007669"/>
    <property type="project" value="UniProtKB-UniRule"/>
</dbReference>
<organism evidence="5 6">
    <name type="scientific">Lachancea lanzarotensis</name>
    <dbReference type="NCBI Taxonomy" id="1245769"/>
    <lineage>
        <taxon>Eukaryota</taxon>
        <taxon>Fungi</taxon>
        <taxon>Dikarya</taxon>
        <taxon>Ascomycota</taxon>
        <taxon>Saccharomycotina</taxon>
        <taxon>Saccharomycetes</taxon>
        <taxon>Saccharomycetales</taxon>
        <taxon>Saccharomycetaceae</taxon>
        <taxon>Lachancea</taxon>
    </lineage>
</organism>
<dbReference type="UniPathway" id="UPA00333">
    <property type="reaction ID" value="UER00454"/>
</dbReference>
<keyword evidence="1 3" id="KW-0378">Hydrolase</keyword>
<dbReference type="InterPro" id="IPR050300">
    <property type="entry name" value="GDXG_lipolytic_enzyme"/>
</dbReference>
<dbReference type="Gene3D" id="3.40.50.1820">
    <property type="entry name" value="alpha/beta hydrolase"/>
    <property type="match status" value="1"/>
</dbReference>
<gene>
    <name evidence="3" type="primary">BNA7</name>
    <name evidence="5" type="ORF">LALA0_S20e00276g</name>
</gene>
<protein>
    <recommendedName>
        <fullName evidence="3">Kynurenine formamidase</fullName>
        <shortName evidence="3">KFA</shortName>
        <shortName evidence="3">KFase</shortName>
        <ecNumber evidence="3">3.5.1.9</ecNumber>
    </recommendedName>
    <alternativeName>
        <fullName evidence="3">Arylformamidase</fullName>
    </alternativeName>
    <alternativeName>
        <fullName evidence="3">N-formylkynurenine formamidase</fullName>
        <shortName evidence="3">FKF</shortName>
    </alternativeName>
</protein>
<comment type="domain">
    <text evidence="3">The main chain amide nitrogen atoms of the second glycine and its adjacent residue in the HGGXW motif define the oxyanion hole, and stabilize the oxyanion that forms during the nucleophilic attack by the catalytic serine during substrate cleavage.</text>
</comment>
<feature type="domain" description="BD-FAE-like" evidence="4">
    <location>
        <begin position="14"/>
        <end position="202"/>
    </location>
</feature>
<dbReference type="PANTHER" id="PTHR48081:SF33">
    <property type="entry name" value="KYNURENINE FORMAMIDASE"/>
    <property type="match status" value="1"/>
</dbReference>
<dbReference type="STRING" id="1245769.A0A0C7MYM2"/>
<keyword evidence="6" id="KW-1185">Reference proteome</keyword>
<evidence type="ECO:0000256" key="3">
    <source>
        <dbReference type="HAMAP-Rule" id="MF_03014"/>
    </source>
</evidence>
<sequence length="240" mass="27920">MAKYEDTVTFYRSKSPASHRAIVFIHGGAWIDPSNTPHDFDKLAQLLITTSSHSQPAYSIYGIEYRLSPEVKHPTHLLDVIQNLAQLVQEEQIDELNLWGHSVGATLIWQLLTFKSSFHSSLNLIRSKMNRCYLADGIFSLSDLLQEYPTYDYFVSQAYDKIDDYEDPTDSTLYIPVSTQIHIIHSYSDELLSLRQSNYLCQVLQDRQQRFSTYWDDLGKHNDVFEHAKVAEYIIYTMMY</sequence>
<proteinExistence type="inferred from homology"/>
<feature type="active site" description="Nucleophile" evidence="3">
    <location>
        <position position="102"/>
    </location>
</feature>
<evidence type="ECO:0000256" key="1">
    <source>
        <dbReference type="ARBA" id="ARBA00022801"/>
    </source>
</evidence>
<dbReference type="OrthoDB" id="420264at2759"/>
<dbReference type="InterPro" id="IPR027519">
    <property type="entry name" value="KFase_ver/fungi-typ"/>
</dbReference>
<evidence type="ECO:0000313" key="5">
    <source>
        <dbReference type="EMBL" id="CEP65065.1"/>
    </source>
</evidence>
<dbReference type="InterPro" id="IPR029058">
    <property type="entry name" value="AB_hydrolase_fold"/>
</dbReference>
<comment type="pathway">
    <text evidence="3">Amino-acid degradation; L-tryptophan degradation via kynurenine pathway; L-kynurenine from L-tryptophan: step 2/2.</text>
</comment>
<dbReference type="GO" id="GO:0030307">
    <property type="term" value="P:positive regulation of cell growth"/>
    <property type="evidence" value="ECO:0007669"/>
    <property type="project" value="EnsemblFungi"/>
</dbReference>
<dbReference type="InterPro" id="IPR049492">
    <property type="entry name" value="BD-FAE-like_dom"/>
</dbReference>
<feature type="active site" evidence="3">
    <location>
        <position position="189"/>
    </location>
</feature>
<dbReference type="SUPFAM" id="SSF53474">
    <property type="entry name" value="alpha/beta-Hydrolases"/>
    <property type="match status" value="1"/>
</dbReference>
<accession>A0A0C7MYM2</accession>
<evidence type="ECO:0000259" key="4">
    <source>
        <dbReference type="Pfam" id="PF20434"/>
    </source>
</evidence>
<dbReference type="AlphaFoldDB" id="A0A0C7MYM2"/>
<dbReference type="GO" id="GO:0004061">
    <property type="term" value="F:arylformamidase activity"/>
    <property type="evidence" value="ECO:0007669"/>
    <property type="project" value="UniProtKB-UniRule"/>
</dbReference>
<comment type="similarity">
    <text evidence="3">Belongs to the kynurenine formamidase family.</text>
</comment>
<dbReference type="EC" id="3.5.1.9" evidence="3"/>
<dbReference type="HAMAP" id="MF_03014">
    <property type="entry name" value="KFase"/>
    <property type="match status" value="1"/>
</dbReference>
<comment type="subunit">
    <text evidence="3">Homodimer.</text>
</comment>
<comment type="function">
    <text evidence="3">Catalyzes the hydrolysis of N-formyl-L-kynurenine to L-kynurenine, the second step in the kynurenine pathway of tryptophan degradation. Kynurenine may be further oxidized to nicotinic acid, NAD(H) and NADP(H). Required for elimination of toxic metabolites.</text>
</comment>
<feature type="short sequence motif" description="HGGXW" evidence="3">
    <location>
        <begin position="26"/>
        <end position="30"/>
    </location>
</feature>
<comment type="catalytic activity">
    <reaction evidence="3">
        <text>N-formyl-L-kynurenine + H2O = L-kynurenine + formate + H(+)</text>
        <dbReference type="Rhea" id="RHEA:13009"/>
        <dbReference type="ChEBI" id="CHEBI:15377"/>
        <dbReference type="ChEBI" id="CHEBI:15378"/>
        <dbReference type="ChEBI" id="CHEBI:15740"/>
        <dbReference type="ChEBI" id="CHEBI:57959"/>
        <dbReference type="ChEBI" id="CHEBI:58629"/>
        <dbReference type="EC" id="3.5.1.9"/>
    </reaction>
</comment>